<dbReference type="AlphaFoldDB" id="A0A1I9G1Z4"/>
<accession>A0A1I9G1Z4</accession>
<dbReference type="EMBL" id="LN856931">
    <property type="protein sequence ID" value="CDP95067.1"/>
    <property type="molecule type" value="Genomic_DNA"/>
</dbReference>
<name>A0A1I9G1Z4_BRUMA</name>
<gene>
    <name evidence="1" type="primary">Bm9670</name>
    <name evidence="1" type="ORF">BM_Bm9670</name>
</gene>
<organism evidence="1">
    <name type="scientific">Brugia malayi</name>
    <name type="common">Filarial nematode worm</name>
    <dbReference type="NCBI Taxonomy" id="6279"/>
    <lineage>
        <taxon>Eukaryota</taxon>
        <taxon>Metazoa</taxon>
        <taxon>Ecdysozoa</taxon>
        <taxon>Nematoda</taxon>
        <taxon>Chromadorea</taxon>
        <taxon>Rhabditida</taxon>
        <taxon>Spirurina</taxon>
        <taxon>Spiruromorpha</taxon>
        <taxon>Filarioidea</taxon>
        <taxon>Onchocercidae</taxon>
        <taxon>Brugia</taxon>
    </lineage>
</organism>
<reference evidence="1" key="2">
    <citation type="submission" date="2012-12" db="EMBL/GenBank/DDBJ databases">
        <authorList>
            <consortium name="WormBase Consortium"/>
            <person name="Ghedin E."/>
            <person name="Paulini M."/>
        </authorList>
    </citation>
    <scope>NUCLEOTIDE SEQUENCE</scope>
    <source>
        <strain evidence="1">FR3</strain>
    </source>
</reference>
<evidence type="ECO:0000313" key="1">
    <source>
        <dbReference type="EMBL" id="CDP95067.1"/>
    </source>
</evidence>
<protein>
    <submittedName>
        <fullName evidence="1">Bm9670</fullName>
    </submittedName>
</protein>
<sequence>MANLRTRSEPKGKNAVRRVARNWKINEKTRLTEQRGQPTLAPLSIGLKRQVERKVEDKVSYEGAGSIKGMDTKLRLLFDQVLCNLSCQNDSREKAARLVILDERQLLPKAVE</sequence>
<reference evidence="1" key="1">
    <citation type="journal article" date="2007" name="Science">
        <title>Draft genome of the filarial nematode parasite Brugia malayi.</title>
        <authorList>
            <person name="Ghedin E."/>
            <person name="Wang S."/>
            <person name="Spiro D."/>
            <person name="Caler E."/>
            <person name="Zhao Q."/>
            <person name="Crabtree J."/>
            <person name="Allen J.E."/>
            <person name="Delcher A.L."/>
            <person name="Guiliano D.B."/>
            <person name="Miranda-Saavedra D."/>
            <person name="Angiuoli S.V."/>
            <person name="Creasy T."/>
            <person name="Amedeo P."/>
            <person name="Haas B."/>
            <person name="El-Sayed N.M."/>
            <person name="Wortman J.R."/>
            <person name="Feldblyum T."/>
            <person name="Tallon L."/>
            <person name="Schatz M."/>
            <person name="Shumway M."/>
            <person name="Koo H."/>
            <person name="Salzberg S.L."/>
            <person name="Schobel S."/>
            <person name="Pertea M."/>
            <person name="Pop M."/>
            <person name="White O."/>
            <person name="Barton G.J."/>
            <person name="Carlow C.K."/>
            <person name="Crawford M.J."/>
            <person name="Daub J."/>
            <person name="Dimmic M.W."/>
            <person name="Estes C.F."/>
            <person name="Foster J.M."/>
            <person name="Ganatra M."/>
            <person name="Gregory W.F."/>
            <person name="Johnson N.M."/>
            <person name="Jin J."/>
            <person name="Komuniecki R."/>
            <person name="Korf I."/>
            <person name="Kumar S."/>
            <person name="Laney S."/>
            <person name="Li B.W."/>
            <person name="Li W."/>
            <person name="Lindblom T.H."/>
            <person name="Lustigman S."/>
            <person name="Ma D."/>
            <person name="Maina C.V."/>
            <person name="Martin D.M."/>
            <person name="McCarter J.P."/>
            <person name="McReynolds L."/>
            <person name="Mitreva M."/>
            <person name="Nutman T.B."/>
            <person name="Parkinson J."/>
            <person name="Peregrin-Alvarez J.M."/>
            <person name="Poole C."/>
            <person name="Ren Q."/>
            <person name="Saunders L."/>
            <person name="Sluder A.E."/>
            <person name="Smith K."/>
            <person name="Stanke M."/>
            <person name="Unnasch T.R."/>
            <person name="Ware J."/>
            <person name="Wei A.D."/>
            <person name="Weil G."/>
            <person name="Williams D.J."/>
            <person name="Zhang Y."/>
            <person name="Williams S.A."/>
            <person name="Fraser-Liggett C."/>
            <person name="Slatko B."/>
            <person name="Blaxter M.L."/>
            <person name="Scott A.L."/>
        </authorList>
    </citation>
    <scope>NUCLEOTIDE SEQUENCE</scope>
    <source>
        <strain evidence="1">FR3</strain>
    </source>
</reference>
<proteinExistence type="predicted"/>